<feature type="compositionally biased region" description="Low complexity" evidence="3">
    <location>
        <begin position="327"/>
        <end position="338"/>
    </location>
</feature>
<protein>
    <recommendedName>
        <fullName evidence="4">CCHC-type domain-containing protein</fullName>
    </recommendedName>
</protein>
<feature type="compositionally biased region" description="Low complexity" evidence="3">
    <location>
        <begin position="350"/>
        <end position="359"/>
    </location>
</feature>
<comment type="caution">
    <text evidence="5">The sequence shown here is derived from an EMBL/GenBank/DDBJ whole genome shotgun (WGS) entry which is preliminary data.</text>
</comment>
<dbReference type="AlphaFoldDB" id="A0A8H5CW21"/>
<feature type="compositionally biased region" description="Basic residues" evidence="3">
    <location>
        <begin position="75"/>
        <end position="85"/>
    </location>
</feature>
<keyword evidence="6" id="KW-1185">Reference proteome</keyword>
<feature type="domain" description="CCHC-type" evidence="4">
    <location>
        <begin position="390"/>
        <end position="404"/>
    </location>
</feature>
<keyword evidence="2" id="KW-0479">Metal-binding</keyword>
<dbReference type="GO" id="GO:0003676">
    <property type="term" value="F:nucleic acid binding"/>
    <property type="evidence" value="ECO:0007669"/>
    <property type="project" value="InterPro"/>
</dbReference>
<dbReference type="SUPFAM" id="SSF57756">
    <property type="entry name" value="Retrovirus zinc finger-like domains"/>
    <property type="match status" value="1"/>
</dbReference>
<evidence type="ECO:0000313" key="6">
    <source>
        <dbReference type="Proteomes" id="UP000559256"/>
    </source>
</evidence>
<evidence type="ECO:0000259" key="4">
    <source>
        <dbReference type="PROSITE" id="PS50158"/>
    </source>
</evidence>
<gene>
    <name evidence="5" type="ORF">D9758_012719</name>
</gene>
<dbReference type="OrthoDB" id="3033163at2759"/>
<evidence type="ECO:0000256" key="2">
    <source>
        <dbReference type="PROSITE-ProRule" id="PRU00047"/>
    </source>
</evidence>
<name>A0A8H5CW21_9AGAR</name>
<feature type="region of interest" description="Disordered" evidence="3">
    <location>
        <begin position="327"/>
        <end position="362"/>
    </location>
</feature>
<keyword evidence="2" id="KW-0863">Zinc-finger</keyword>
<proteinExistence type="predicted"/>
<evidence type="ECO:0000256" key="3">
    <source>
        <dbReference type="SAM" id="MobiDB-lite"/>
    </source>
</evidence>
<dbReference type="EMBL" id="JAACJM010000083">
    <property type="protein sequence ID" value="KAF5349010.1"/>
    <property type="molecule type" value="Genomic_DNA"/>
</dbReference>
<dbReference type="Pfam" id="PF03732">
    <property type="entry name" value="Retrotrans_gag"/>
    <property type="match status" value="1"/>
</dbReference>
<sequence length="430" mass="47679">MDITIVNNTQRDPSPSEVHTPIVTGNGGRPPTPPETPVMEASAPSPTPPSSERTFITAPEGDPSDPEDPEEPRGRRGLRGHRGHRGPPGPPGPDGNRGPPGEQGNGGNGGNAEERVRREALAREAKLEIRKPDPFDGSDRSLWRPFISDCVRMFTAKPTLYETENSKVTFASSYLTGAAARYYQNLIEREMMEGVYLVALHNWQAFIGTFARLFGVHDEQLHSQAALDKVLQKADEAFADFLVRFEDASLLTQYNEPALRWQLLLQIRKDLRNRLTLVGRIPRSFNGVVDRLLDLDAAREAFNEVGLATNNYANPIYVPNAAPVNRNCNNPQNANAGPGPTTQANHNRPRNNQNQNPVVGRAAQPQVFRNCPFVQLTREEWDRRMANGLCIRCGQSGHFGRDCPPENDPVHVEQVVERAGVIIEDEEVET</sequence>
<dbReference type="GO" id="GO:0008270">
    <property type="term" value="F:zinc ion binding"/>
    <property type="evidence" value="ECO:0007669"/>
    <property type="project" value="UniProtKB-KW"/>
</dbReference>
<feature type="compositionally biased region" description="Polar residues" evidence="3">
    <location>
        <begin position="1"/>
        <end position="13"/>
    </location>
</feature>
<dbReference type="Proteomes" id="UP000559256">
    <property type="component" value="Unassembled WGS sequence"/>
</dbReference>
<feature type="compositionally biased region" description="Gly residues" evidence="3">
    <location>
        <begin position="101"/>
        <end position="110"/>
    </location>
</feature>
<dbReference type="Gene3D" id="4.10.60.10">
    <property type="entry name" value="Zinc finger, CCHC-type"/>
    <property type="match status" value="1"/>
</dbReference>
<keyword evidence="1" id="KW-0507">mRNA processing</keyword>
<dbReference type="InterPro" id="IPR036875">
    <property type="entry name" value="Znf_CCHC_sf"/>
</dbReference>
<accession>A0A8H5CW21</accession>
<dbReference type="SMART" id="SM00343">
    <property type="entry name" value="ZnF_C2HC"/>
    <property type="match status" value="1"/>
</dbReference>
<dbReference type="GO" id="GO:0006397">
    <property type="term" value="P:mRNA processing"/>
    <property type="evidence" value="ECO:0007669"/>
    <property type="project" value="UniProtKB-KW"/>
</dbReference>
<organism evidence="5 6">
    <name type="scientific">Tetrapyrgos nigripes</name>
    <dbReference type="NCBI Taxonomy" id="182062"/>
    <lineage>
        <taxon>Eukaryota</taxon>
        <taxon>Fungi</taxon>
        <taxon>Dikarya</taxon>
        <taxon>Basidiomycota</taxon>
        <taxon>Agaricomycotina</taxon>
        <taxon>Agaricomycetes</taxon>
        <taxon>Agaricomycetidae</taxon>
        <taxon>Agaricales</taxon>
        <taxon>Marasmiineae</taxon>
        <taxon>Marasmiaceae</taxon>
        <taxon>Tetrapyrgos</taxon>
    </lineage>
</organism>
<evidence type="ECO:0000313" key="5">
    <source>
        <dbReference type="EMBL" id="KAF5349010.1"/>
    </source>
</evidence>
<dbReference type="InterPro" id="IPR001878">
    <property type="entry name" value="Znf_CCHC"/>
</dbReference>
<evidence type="ECO:0000256" key="1">
    <source>
        <dbReference type="ARBA" id="ARBA00022664"/>
    </source>
</evidence>
<reference evidence="5 6" key="1">
    <citation type="journal article" date="2020" name="ISME J.">
        <title>Uncovering the hidden diversity of litter-decomposition mechanisms in mushroom-forming fungi.</title>
        <authorList>
            <person name="Floudas D."/>
            <person name="Bentzer J."/>
            <person name="Ahren D."/>
            <person name="Johansson T."/>
            <person name="Persson P."/>
            <person name="Tunlid A."/>
        </authorList>
    </citation>
    <scope>NUCLEOTIDE SEQUENCE [LARGE SCALE GENOMIC DNA]</scope>
    <source>
        <strain evidence="5 6">CBS 291.85</strain>
    </source>
</reference>
<keyword evidence="2" id="KW-0862">Zinc</keyword>
<dbReference type="PROSITE" id="PS50158">
    <property type="entry name" value="ZF_CCHC"/>
    <property type="match status" value="1"/>
</dbReference>
<feature type="region of interest" description="Disordered" evidence="3">
    <location>
        <begin position="1"/>
        <end position="115"/>
    </location>
</feature>
<dbReference type="InterPro" id="IPR005162">
    <property type="entry name" value="Retrotrans_gag_dom"/>
</dbReference>